<dbReference type="EMBL" id="CP036281">
    <property type="protein sequence ID" value="QDU79332.1"/>
    <property type="molecule type" value="Genomic_DNA"/>
</dbReference>
<accession>A0A518CJC9</accession>
<protein>
    <submittedName>
        <fullName evidence="3">Phage T7 F exclusion suppressor FxsA</fullName>
    </submittedName>
</protein>
<keyword evidence="2" id="KW-0472">Membrane</keyword>
<sequence>MILILFLLFTLVPVVELYLLFQLGSHTSPLFAIGVVILTGIIGAALARQEGAKALRRIQQELGSGKMPADSLTDGVMILVAGILLITPGMLTDVVGFSLLIPPIRRLMKIFAVKYFKTRIVMKTAQAGPNGWTTQTWSPGQRGATNSSTGPHDPDVIDAEFRYVKEEDPKISSHTPSSE</sequence>
<dbReference type="GO" id="GO:0016020">
    <property type="term" value="C:membrane"/>
    <property type="evidence" value="ECO:0007669"/>
    <property type="project" value="InterPro"/>
</dbReference>
<dbReference type="PANTHER" id="PTHR35335:SF1">
    <property type="entry name" value="UPF0716 PROTEIN FXSA"/>
    <property type="match status" value="1"/>
</dbReference>
<name>A0A518CJC9_9PLAN</name>
<keyword evidence="4" id="KW-1185">Reference proteome</keyword>
<evidence type="ECO:0000313" key="3">
    <source>
        <dbReference type="EMBL" id="QDU79332.1"/>
    </source>
</evidence>
<evidence type="ECO:0000256" key="1">
    <source>
        <dbReference type="SAM" id="MobiDB-lite"/>
    </source>
</evidence>
<organism evidence="3 4">
    <name type="scientific">Polystyrenella longa</name>
    <dbReference type="NCBI Taxonomy" id="2528007"/>
    <lineage>
        <taxon>Bacteria</taxon>
        <taxon>Pseudomonadati</taxon>
        <taxon>Planctomycetota</taxon>
        <taxon>Planctomycetia</taxon>
        <taxon>Planctomycetales</taxon>
        <taxon>Planctomycetaceae</taxon>
        <taxon>Polystyrenella</taxon>
    </lineage>
</organism>
<dbReference type="Proteomes" id="UP000317178">
    <property type="component" value="Chromosome"/>
</dbReference>
<evidence type="ECO:0000256" key="2">
    <source>
        <dbReference type="SAM" id="Phobius"/>
    </source>
</evidence>
<dbReference type="NCBIfam" id="NF008528">
    <property type="entry name" value="PRK11463.1-2"/>
    <property type="match status" value="1"/>
</dbReference>
<dbReference type="Pfam" id="PF04186">
    <property type="entry name" value="FxsA"/>
    <property type="match status" value="1"/>
</dbReference>
<feature type="region of interest" description="Disordered" evidence="1">
    <location>
        <begin position="131"/>
        <end position="155"/>
    </location>
</feature>
<reference evidence="3 4" key="1">
    <citation type="submission" date="2019-02" db="EMBL/GenBank/DDBJ databases">
        <title>Deep-cultivation of Planctomycetes and their phenomic and genomic characterization uncovers novel biology.</title>
        <authorList>
            <person name="Wiegand S."/>
            <person name="Jogler M."/>
            <person name="Boedeker C."/>
            <person name="Pinto D."/>
            <person name="Vollmers J."/>
            <person name="Rivas-Marin E."/>
            <person name="Kohn T."/>
            <person name="Peeters S.H."/>
            <person name="Heuer A."/>
            <person name="Rast P."/>
            <person name="Oberbeckmann S."/>
            <person name="Bunk B."/>
            <person name="Jeske O."/>
            <person name="Meyerdierks A."/>
            <person name="Storesund J.E."/>
            <person name="Kallscheuer N."/>
            <person name="Luecker S."/>
            <person name="Lage O.M."/>
            <person name="Pohl T."/>
            <person name="Merkel B.J."/>
            <person name="Hornburger P."/>
            <person name="Mueller R.-W."/>
            <person name="Bruemmer F."/>
            <person name="Labrenz M."/>
            <person name="Spormann A.M."/>
            <person name="Op den Camp H."/>
            <person name="Overmann J."/>
            <person name="Amann R."/>
            <person name="Jetten M.S.M."/>
            <person name="Mascher T."/>
            <person name="Medema M.H."/>
            <person name="Devos D.P."/>
            <person name="Kaster A.-K."/>
            <person name="Ovreas L."/>
            <person name="Rohde M."/>
            <person name="Galperin M.Y."/>
            <person name="Jogler C."/>
        </authorList>
    </citation>
    <scope>NUCLEOTIDE SEQUENCE [LARGE SCALE GENOMIC DNA]</scope>
    <source>
        <strain evidence="3 4">Pla110</strain>
    </source>
</reference>
<dbReference type="AlphaFoldDB" id="A0A518CJC9"/>
<dbReference type="PANTHER" id="PTHR35335">
    <property type="entry name" value="UPF0716 PROTEIN FXSA"/>
    <property type="match status" value="1"/>
</dbReference>
<feature type="transmembrane region" description="Helical" evidence="2">
    <location>
        <begin position="76"/>
        <end position="101"/>
    </location>
</feature>
<dbReference type="InterPro" id="IPR007313">
    <property type="entry name" value="FxsA"/>
</dbReference>
<keyword evidence="2" id="KW-0812">Transmembrane</keyword>
<feature type="transmembrane region" description="Helical" evidence="2">
    <location>
        <begin position="27"/>
        <end position="47"/>
    </location>
</feature>
<dbReference type="RefSeq" id="WP_197440512.1">
    <property type="nucleotide sequence ID" value="NZ_CP036281.1"/>
</dbReference>
<feature type="compositionally biased region" description="Polar residues" evidence="1">
    <location>
        <begin position="131"/>
        <end position="150"/>
    </location>
</feature>
<keyword evidence="2" id="KW-1133">Transmembrane helix</keyword>
<gene>
    <name evidence="3" type="ORF">Pla110_10400</name>
</gene>
<proteinExistence type="predicted"/>
<dbReference type="KEGG" id="plon:Pla110_10400"/>
<evidence type="ECO:0000313" key="4">
    <source>
        <dbReference type="Proteomes" id="UP000317178"/>
    </source>
</evidence>